<keyword evidence="3" id="KW-1185">Reference proteome</keyword>
<dbReference type="Proteomes" id="UP001469553">
    <property type="component" value="Unassembled WGS sequence"/>
</dbReference>
<gene>
    <name evidence="2" type="ORF">AMECASPLE_039475</name>
</gene>
<reference evidence="2 3" key="1">
    <citation type="submission" date="2021-06" db="EMBL/GenBank/DDBJ databases">
        <authorList>
            <person name="Palmer J.M."/>
        </authorList>
    </citation>
    <scope>NUCLEOTIDE SEQUENCE [LARGE SCALE GENOMIC DNA]</scope>
    <source>
        <strain evidence="2 3">AS_MEX2019</strain>
        <tissue evidence="2">Muscle</tissue>
    </source>
</reference>
<evidence type="ECO:0000313" key="3">
    <source>
        <dbReference type="Proteomes" id="UP001469553"/>
    </source>
</evidence>
<comment type="caution">
    <text evidence="2">The sequence shown here is derived from an EMBL/GenBank/DDBJ whole genome shotgun (WGS) entry which is preliminary data.</text>
</comment>
<accession>A0ABV0ZTM1</accession>
<keyword evidence="1" id="KW-0732">Signal</keyword>
<name>A0ABV0ZTM1_9TELE</name>
<sequence>MVLCPLSLSALLWPGGCCFWGDVLSLAASDCCSLSEPRLPVLLGAMDCRPSTFLTTLTNVHFQVRNLHPYTPTQHKDTYLYTFAHPHTRTPTHSHTYASTHKYSK</sequence>
<organism evidence="2 3">
    <name type="scientific">Ameca splendens</name>
    <dbReference type="NCBI Taxonomy" id="208324"/>
    <lineage>
        <taxon>Eukaryota</taxon>
        <taxon>Metazoa</taxon>
        <taxon>Chordata</taxon>
        <taxon>Craniata</taxon>
        <taxon>Vertebrata</taxon>
        <taxon>Euteleostomi</taxon>
        <taxon>Actinopterygii</taxon>
        <taxon>Neopterygii</taxon>
        <taxon>Teleostei</taxon>
        <taxon>Neoteleostei</taxon>
        <taxon>Acanthomorphata</taxon>
        <taxon>Ovalentaria</taxon>
        <taxon>Atherinomorphae</taxon>
        <taxon>Cyprinodontiformes</taxon>
        <taxon>Goodeidae</taxon>
        <taxon>Ameca</taxon>
    </lineage>
</organism>
<evidence type="ECO:0000256" key="1">
    <source>
        <dbReference type="SAM" id="SignalP"/>
    </source>
</evidence>
<evidence type="ECO:0000313" key="2">
    <source>
        <dbReference type="EMBL" id="MEQ2309505.1"/>
    </source>
</evidence>
<proteinExistence type="predicted"/>
<feature type="chain" id="PRO_5047104030" description="Secreted protein" evidence="1">
    <location>
        <begin position="19"/>
        <end position="105"/>
    </location>
</feature>
<feature type="signal peptide" evidence="1">
    <location>
        <begin position="1"/>
        <end position="18"/>
    </location>
</feature>
<evidence type="ECO:0008006" key="4">
    <source>
        <dbReference type="Google" id="ProtNLM"/>
    </source>
</evidence>
<dbReference type="EMBL" id="JAHRIP010074186">
    <property type="protein sequence ID" value="MEQ2309505.1"/>
    <property type="molecule type" value="Genomic_DNA"/>
</dbReference>
<protein>
    <recommendedName>
        <fullName evidence="4">Secreted protein</fullName>
    </recommendedName>
</protein>